<evidence type="ECO:0000313" key="11">
    <source>
        <dbReference type="Proteomes" id="UP001497644"/>
    </source>
</evidence>
<feature type="transmembrane region" description="Helical" evidence="8">
    <location>
        <begin position="289"/>
        <end position="308"/>
    </location>
</feature>
<keyword evidence="7 8" id="KW-0807">Transducer</keyword>
<accession>A0AAV2P4A3</accession>
<feature type="compositionally biased region" description="Polar residues" evidence="9">
    <location>
        <begin position="335"/>
        <end position="363"/>
    </location>
</feature>
<keyword evidence="3 8" id="KW-0812">Transmembrane</keyword>
<feature type="transmembrane region" description="Helical" evidence="8">
    <location>
        <begin position="184"/>
        <end position="207"/>
    </location>
</feature>
<reference evidence="10" key="1">
    <citation type="submission" date="2024-04" db="EMBL/GenBank/DDBJ databases">
        <authorList>
            <consortium name="Molecular Ecology Group"/>
        </authorList>
    </citation>
    <scope>NUCLEOTIDE SEQUENCE</scope>
</reference>
<evidence type="ECO:0000256" key="7">
    <source>
        <dbReference type="ARBA" id="ARBA00023224"/>
    </source>
</evidence>
<evidence type="ECO:0000256" key="8">
    <source>
        <dbReference type="RuleBase" id="RU363108"/>
    </source>
</evidence>
<dbReference type="PANTHER" id="PTHR21143">
    <property type="entry name" value="INVERTEBRATE GUSTATORY RECEPTOR"/>
    <property type="match status" value="1"/>
</dbReference>
<feature type="transmembrane region" description="Helical" evidence="8">
    <location>
        <begin position="145"/>
        <end position="164"/>
    </location>
</feature>
<evidence type="ECO:0000256" key="1">
    <source>
        <dbReference type="ARBA" id="ARBA00004651"/>
    </source>
</evidence>
<evidence type="ECO:0000256" key="5">
    <source>
        <dbReference type="ARBA" id="ARBA00023136"/>
    </source>
</evidence>
<evidence type="ECO:0000313" key="10">
    <source>
        <dbReference type="EMBL" id="CAL1686440.1"/>
    </source>
</evidence>
<dbReference type="InterPro" id="IPR013604">
    <property type="entry name" value="7TM_chemorcpt"/>
</dbReference>
<feature type="transmembrane region" description="Helical" evidence="8">
    <location>
        <begin position="46"/>
        <end position="64"/>
    </location>
</feature>
<evidence type="ECO:0000256" key="6">
    <source>
        <dbReference type="ARBA" id="ARBA00023170"/>
    </source>
</evidence>
<keyword evidence="6 8" id="KW-0675">Receptor</keyword>
<dbReference type="PANTHER" id="PTHR21143:SF133">
    <property type="entry name" value="GUSTATORY AND PHEROMONE RECEPTOR 32A-RELATED"/>
    <property type="match status" value="1"/>
</dbReference>
<sequence length="470" mass="54903">MMQEMRDISRQEEDNSPSIEHPRTHPMFVSWILSVVTRLRKCSKTITIILHIIHFVICSVIVAYDAKAYFTSSDIFDNIKSKNDIYEIMYYVNKVMCYVSVYYYVYHGIKQYDKWPKLMSNIKNLDQEIRKETPMSNWPIKIVEVLVILATFGPLFLIIHVVYYNFNPQNNPQENSQNIASDLLLYYMIGQSFINNFIFDVIVYVLYHRFQTINKLIKQLNQEFNDPLITSKIRNIQKLHKEICDVVIMVNDIHGFHLLLFSTNCITMVVTTLYRIYIENDKFMLRNNILWILYTTQFGLTCWICTLARNESENTGVIISKIALNCNDVNLDNHNGTRNQPNVEVPSENQVGEQNPNRSSSNNENHDVLDRDHVKKEVNNFWIQSQQNRVAITACNFLEMNNVLFSGFVGVIINYLIILIQDNPDILDKMQEHCKNISLQDCNFTNISQNVTVKYAVTVTVECSPSEQLH</sequence>
<feature type="region of interest" description="Disordered" evidence="9">
    <location>
        <begin position="1"/>
        <end position="21"/>
    </location>
</feature>
<dbReference type="GO" id="GO:0007165">
    <property type="term" value="P:signal transduction"/>
    <property type="evidence" value="ECO:0007669"/>
    <property type="project" value="UniProtKB-KW"/>
</dbReference>
<dbReference type="GO" id="GO:0030425">
    <property type="term" value="C:dendrite"/>
    <property type="evidence" value="ECO:0007669"/>
    <property type="project" value="TreeGrafter"/>
</dbReference>
<feature type="region of interest" description="Disordered" evidence="9">
    <location>
        <begin position="335"/>
        <end position="366"/>
    </location>
</feature>
<feature type="transmembrane region" description="Helical" evidence="8">
    <location>
        <begin position="258"/>
        <end position="277"/>
    </location>
</feature>
<organism evidence="10 11">
    <name type="scientific">Lasius platythorax</name>
    <dbReference type="NCBI Taxonomy" id="488582"/>
    <lineage>
        <taxon>Eukaryota</taxon>
        <taxon>Metazoa</taxon>
        <taxon>Ecdysozoa</taxon>
        <taxon>Arthropoda</taxon>
        <taxon>Hexapoda</taxon>
        <taxon>Insecta</taxon>
        <taxon>Pterygota</taxon>
        <taxon>Neoptera</taxon>
        <taxon>Endopterygota</taxon>
        <taxon>Hymenoptera</taxon>
        <taxon>Apocrita</taxon>
        <taxon>Aculeata</taxon>
        <taxon>Formicoidea</taxon>
        <taxon>Formicidae</taxon>
        <taxon>Formicinae</taxon>
        <taxon>Lasius</taxon>
        <taxon>Lasius</taxon>
    </lineage>
</organism>
<comment type="similarity">
    <text evidence="8">Belongs to the insect chemoreceptor superfamily. Gustatory receptor (GR) family.</text>
</comment>
<keyword evidence="5 8" id="KW-0472">Membrane</keyword>
<keyword evidence="4 8" id="KW-1133">Transmembrane helix</keyword>
<dbReference type="Proteomes" id="UP001497644">
    <property type="component" value="Chromosome 7"/>
</dbReference>
<keyword evidence="11" id="KW-1185">Reference proteome</keyword>
<evidence type="ECO:0000256" key="3">
    <source>
        <dbReference type="ARBA" id="ARBA00022692"/>
    </source>
</evidence>
<gene>
    <name evidence="10" type="ORF">LPLAT_LOCUS11824</name>
</gene>
<evidence type="ECO:0000256" key="2">
    <source>
        <dbReference type="ARBA" id="ARBA00022475"/>
    </source>
</evidence>
<feature type="transmembrane region" description="Helical" evidence="8">
    <location>
        <begin position="403"/>
        <end position="420"/>
    </location>
</feature>
<dbReference type="EMBL" id="OZ034830">
    <property type="protein sequence ID" value="CAL1686440.1"/>
    <property type="molecule type" value="Genomic_DNA"/>
</dbReference>
<dbReference type="AlphaFoldDB" id="A0AAV2P4A3"/>
<comment type="subcellular location">
    <subcellularLocation>
        <location evidence="1 8">Cell membrane</location>
        <topology evidence="1 8">Multi-pass membrane protein</topology>
    </subcellularLocation>
</comment>
<dbReference type="GO" id="GO:0050909">
    <property type="term" value="P:sensory perception of taste"/>
    <property type="evidence" value="ECO:0007669"/>
    <property type="project" value="InterPro"/>
</dbReference>
<dbReference type="GO" id="GO:0030424">
    <property type="term" value="C:axon"/>
    <property type="evidence" value="ECO:0007669"/>
    <property type="project" value="TreeGrafter"/>
</dbReference>
<proteinExistence type="inferred from homology"/>
<dbReference type="GO" id="GO:0005886">
    <property type="term" value="C:plasma membrane"/>
    <property type="evidence" value="ECO:0007669"/>
    <property type="project" value="UniProtKB-SubCell"/>
</dbReference>
<feature type="transmembrane region" description="Helical" evidence="8">
    <location>
        <begin position="88"/>
        <end position="106"/>
    </location>
</feature>
<feature type="compositionally biased region" description="Basic and acidic residues" evidence="9">
    <location>
        <begin position="1"/>
        <end position="13"/>
    </location>
</feature>
<keyword evidence="2 8" id="KW-1003">Cell membrane</keyword>
<evidence type="ECO:0000256" key="9">
    <source>
        <dbReference type="SAM" id="MobiDB-lite"/>
    </source>
</evidence>
<dbReference type="GO" id="GO:0008049">
    <property type="term" value="P:male courtship behavior"/>
    <property type="evidence" value="ECO:0007669"/>
    <property type="project" value="TreeGrafter"/>
</dbReference>
<name>A0AAV2P4A3_9HYME</name>
<protein>
    <recommendedName>
        <fullName evidence="8">Gustatory receptor</fullName>
    </recommendedName>
</protein>
<dbReference type="GO" id="GO:0043025">
    <property type="term" value="C:neuronal cell body"/>
    <property type="evidence" value="ECO:0007669"/>
    <property type="project" value="TreeGrafter"/>
</dbReference>
<dbReference type="Pfam" id="PF08395">
    <property type="entry name" value="7tm_7"/>
    <property type="match status" value="2"/>
</dbReference>
<dbReference type="GO" id="GO:0007635">
    <property type="term" value="P:chemosensory behavior"/>
    <property type="evidence" value="ECO:0007669"/>
    <property type="project" value="TreeGrafter"/>
</dbReference>
<comment type="function">
    <text evidence="8">Gustatory receptor which mediates acceptance or avoidance behavior, depending on its substrates.</text>
</comment>
<evidence type="ECO:0000256" key="4">
    <source>
        <dbReference type="ARBA" id="ARBA00022989"/>
    </source>
</evidence>